<keyword evidence="2" id="KW-0813">Transport</keyword>
<keyword evidence="8 11" id="KW-0472">Membrane</keyword>
<dbReference type="Gene3D" id="6.10.140.1330">
    <property type="match status" value="1"/>
</dbReference>
<dbReference type="PANTHER" id="PTHR10110">
    <property type="entry name" value="SODIUM/HYDROGEN EXCHANGER"/>
    <property type="match status" value="1"/>
</dbReference>
<evidence type="ECO:0000256" key="2">
    <source>
        <dbReference type="ARBA" id="ARBA00022448"/>
    </source>
</evidence>
<keyword evidence="15" id="KW-1185">Reference proteome</keyword>
<sequence>MSCHRAGGVPSVLLLLLLLIGGLPPTSAGRSARPPGRQQPPLHQAPLGPNGSAGTFAIWPHEDSAGLPRERGRLHAELLAAHPGGDHERHSVLETNHGVAKSMLAPGFGGFLLCILVGAAFAQWRPLAAVPMSAWTILVSCIGGFMLRVMISEGVISTAWYMRATSLFLNLGLLPVIIFSSGWTLNHMNFMSQIEHIAIFAVLGTLIATFFVGLCLSTLGAYEFHMVDDVRSNFAFAALISAVDPVATLSTLAKLGLDVSQPLLHTMIFGESVVNDAVAIVLFKALNEGGNLTAYHIALQVLKLLFGSWALGHVTSCVLIFLLRCARLPGNTVPETLYIAGSAWFIFALAEGMGLSGIISNLWAGMMFRMYGSQLLEDAGLETTSHFLEVAAEMSDTMVFMVCGVSSALVSSVRAVWFALFAVFICLAARGLSTSTCAFISNAVKRKVGAPGSQELTFAHQVMMWHAGLRGGIALVLALEIDSEWCDYKAAIINTTFLIICVYLVVFGSTTEVMLKRFGFSGSRAEHDAEQVPAEGEEAEGQEITGTRLSGLHPHPHGGQHRERASILWQEMKDATPGDVGWKIRTIEALNSFQESLLVGDRGKLENTRKVPDPRLPPIWRFPYGICNYGGMAYDRVSAILGQQRFLLMNAFRCGLPGNRRQISVAGCLLPHIHTCTNDTQMEIVRHPARTAIRKYLPATPIFESERDLPWVISCLCLSVACAAYCAPELPQRETGDTFFSSG</sequence>
<protein>
    <recommendedName>
        <fullName evidence="13">Cation/H+ exchanger transmembrane domain-containing protein</fullName>
    </recommendedName>
</protein>
<evidence type="ECO:0000313" key="15">
    <source>
        <dbReference type="Proteomes" id="UP001189429"/>
    </source>
</evidence>
<evidence type="ECO:0000256" key="12">
    <source>
        <dbReference type="SAM" id="SignalP"/>
    </source>
</evidence>
<dbReference type="InterPro" id="IPR006153">
    <property type="entry name" value="Cation/H_exchanger_TM"/>
</dbReference>
<evidence type="ECO:0000313" key="14">
    <source>
        <dbReference type="EMBL" id="CAK0796027.1"/>
    </source>
</evidence>
<keyword evidence="12" id="KW-0732">Signal</keyword>
<dbReference type="InterPro" id="IPR018422">
    <property type="entry name" value="Cation/H_exchanger_CPA1"/>
</dbReference>
<feature type="domain" description="Cation/H+ exchanger transmembrane" evidence="13">
    <location>
        <begin position="124"/>
        <end position="516"/>
    </location>
</feature>
<keyword evidence="4 11" id="KW-0812">Transmembrane</keyword>
<feature type="chain" id="PRO_5045752995" description="Cation/H+ exchanger transmembrane domain-containing protein" evidence="12">
    <location>
        <begin position="29"/>
        <end position="743"/>
    </location>
</feature>
<evidence type="ECO:0000256" key="11">
    <source>
        <dbReference type="SAM" id="Phobius"/>
    </source>
</evidence>
<dbReference type="Pfam" id="PF00999">
    <property type="entry name" value="Na_H_Exchanger"/>
    <property type="match status" value="1"/>
</dbReference>
<dbReference type="PANTHER" id="PTHR10110:SF86">
    <property type="entry name" value="SODIUM_HYDROGEN EXCHANGER 7"/>
    <property type="match status" value="1"/>
</dbReference>
<evidence type="ECO:0000256" key="5">
    <source>
        <dbReference type="ARBA" id="ARBA00022989"/>
    </source>
</evidence>
<evidence type="ECO:0000256" key="8">
    <source>
        <dbReference type="ARBA" id="ARBA00023136"/>
    </source>
</evidence>
<dbReference type="Proteomes" id="UP001189429">
    <property type="component" value="Unassembled WGS sequence"/>
</dbReference>
<evidence type="ECO:0000256" key="1">
    <source>
        <dbReference type="ARBA" id="ARBA00004651"/>
    </source>
</evidence>
<feature type="transmembrane region" description="Helical" evidence="11">
    <location>
        <begin position="134"/>
        <end position="161"/>
    </location>
</feature>
<dbReference type="EMBL" id="CAUYUJ010001448">
    <property type="protein sequence ID" value="CAK0796027.1"/>
    <property type="molecule type" value="Genomic_DNA"/>
</dbReference>
<feature type="transmembrane region" description="Helical" evidence="11">
    <location>
        <begin position="491"/>
        <end position="515"/>
    </location>
</feature>
<feature type="transmembrane region" description="Helical" evidence="11">
    <location>
        <begin position="197"/>
        <end position="222"/>
    </location>
</feature>
<dbReference type="PRINTS" id="PR01084">
    <property type="entry name" value="NAHEXCHNGR"/>
</dbReference>
<feature type="region of interest" description="Disordered" evidence="10">
    <location>
        <begin position="27"/>
        <end position="47"/>
    </location>
</feature>
<evidence type="ECO:0000256" key="4">
    <source>
        <dbReference type="ARBA" id="ARBA00022692"/>
    </source>
</evidence>
<feature type="transmembrane region" description="Helical" evidence="11">
    <location>
        <begin position="167"/>
        <end position="185"/>
    </location>
</feature>
<feature type="transmembrane region" description="Helical" evidence="11">
    <location>
        <begin position="337"/>
        <end position="363"/>
    </location>
</feature>
<proteinExistence type="predicted"/>
<reference evidence="14" key="1">
    <citation type="submission" date="2023-10" db="EMBL/GenBank/DDBJ databases">
        <authorList>
            <person name="Chen Y."/>
            <person name="Shah S."/>
            <person name="Dougan E. K."/>
            <person name="Thang M."/>
            <person name="Chan C."/>
        </authorList>
    </citation>
    <scope>NUCLEOTIDE SEQUENCE [LARGE SCALE GENOMIC DNA]</scope>
</reference>
<evidence type="ECO:0000256" key="7">
    <source>
        <dbReference type="ARBA" id="ARBA00023065"/>
    </source>
</evidence>
<comment type="subcellular location">
    <subcellularLocation>
        <location evidence="1">Cell membrane</location>
        <topology evidence="1">Multi-pass membrane protein</topology>
    </subcellularLocation>
</comment>
<feature type="transmembrane region" description="Helical" evidence="11">
    <location>
        <begin position="462"/>
        <end position="479"/>
    </location>
</feature>
<evidence type="ECO:0000256" key="3">
    <source>
        <dbReference type="ARBA" id="ARBA00022475"/>
    </source>
</evidence>
<keyword evidence="7" id="KW-0406">Ion transport</keyword>
<keyword evidence="5 11" id="KW-1133">Transmembrane helix</keyword>
<keyword evidence="9" id="KW-0739">Sodium transport</keyword>
<evidence type="ECO:0000259" key="13">
    <source>
        <dbReference type="Pfam" id="PF00999"/>
    </source>
</evidence>
<dbReference type="InterPro" id="IPR004709">
    <property type="entry name" value="NaH_exchanger"/>
</dbReference>
<comment type="caution">
    <text evidence="14">The sequence shown here is derived from an EMBL/GenBank/DDBJ whole genome shotgun (WGS) entry which is preliminary data.</text>
</comment>
<accession>A0ABN9PVE5</accession>
<evidence type="ECO:0000256" key="9">
    <source>
        <dbReference type="ARBA" id="ARBA00023201"/>
    </source>
</evidence>
<keyword evidence="3" id="KW-1003">Cell membrane</keyword>
<feature type="signal peptide" evidence="12">
    <location>
        <begin position="1"/>
        <end position="28"/>
    </location>
</feature>
<feature type="transmembrane region" description="Helical" evidence="11">
    <location>
        <begin position="306"/>
        <end position="325"/>
    </location>
</feature>
<feature type="transmembrane region" description="Helical" evidence="11">
    <location>
        <begin position="234"/>
        <end position="255"/>
    </location>
</feature>
<feature type="transmembrane region" description="Helical" evidence="11">
    <location>
        <begin position="103"/>
        <end position="122"/>
    </location>
</feature>
<name>A0ABN9PVE5_9DINO</name>
<keyword evidence="6" id="KW-0915">Sodium</keyword>
<evidence type="ECO:0000256" key="10">
    <source>
        <dbReference type="SAM" id="MobiDB-lite"/>
    </source>
</evidence>
<organism evidence="14 15">
    <name type="scientific">Prorocentrum cordatum</name>
    <dbReference type="NCBI Taxonomy" id="2364126"/>
    <lineage>
        <taxon>Eukaryota</taxon>
        <taxon>Sar</taxon>
        <taxon>Alveolata</taxon>
        <taxon>Dinophyceae</taxon>
        <taxon>Prorocentrales</taxon>
        <taxon>Prorocentraceae</taxon>
        <taxon>Prorocentrum</taxon>
    </lineage>
</organism>
<feature type="transmembrane region" description="Helical" evidence="11">
    <location>
        <begin position="415"/>
        <end position="441"/>
    </location>
</feature>
<gene>
    <name evidence="14" type="ORF">PCOR1329_LOCUS5513</name>
</gene>
<evidence type="ECO:0000256" key="6">
    <source>
        <dbReference type="ARBA" id="ARBA00023053"/>
    </source>
</evidence>